<dbReference type="HAMAP" id="MF_01694">
    <property type="entry name" value="BioB"/>
    <property type="match status" value="1"/>
</dbReference>
<dbReference type="NCBIfam" id="TIGR00433">
    <property type="entry name" value="bioB"/>
    <property type="match status" value="1"/>
</dbReference>
<evidence type="ECO:0000256" key="4">
    <source>
        <dbReference type="ARBA" id="ARBA00022485"/>
    </source>
</evidence>
<keyword evidence="7 13" id="KW-0001">2Fe-2S</keyword>
<organism evidence="15 16">
    <name type="scientific">Halomonas daqiaonensis</name>
    <dbReference type="NCBI Taxonomy" id="650850"/>
    <lineage>
        <taxon>Bacteria</taxon>
        <taxon>Pseudomonadati</taxon>
        <taxon>Pseudomonadota</taxon>
        <taxon>Gammaproteobacteria</taxon>
        <taxon>Oceanospirillales</taxon>
        <taxon>Halomonadaceae</taxon>
        <taxon>Halomonas</taxon>
    </lineage>
</organism>
<evidence type="ECO:0000259" key="14">
    <source>
        <dbReference type="PROSITE" id="PS51918"/>
    </source>
</evidence>
<comment type="similarity">
    <text evidence="2 13">Belongs to the radical SAM superfamily. Biotin synthase family.</text>
</comment>
<dbReference type="GO" id="GO:0009102">
    <property type="term" value="P:biotin biosynthetic process"/>
    <property type="evidence" value="ECO:0007669"/>
    <property type="project" value="UniProtKB-UniRule"/>
</dbReference>
<dbReference type="InterPro" id="IPR013785">
    <property type="entry name" value="Aldolase_TIM"/>
</dbReference>
<evidence type="ECO:0000256" key="2">
    <source>
        <dbReference type="ARBA" id="ARBA00010765"/>
    </source>
</evidence>
<feature type="domain" description="Radical SAM core" evidence="14">
    <location>
        <begin position="80"/>
        <end position="307"/>
    </location>
</feature>
<dbReference type="Gene3D" id="3.20.20.70">
    <property type="entry name" value="Aldolase class I"/>
    <property type="match status" value="1"/>
</dbReference>
<dbReference type="CDD" id="cd01335">
    <property type="entry name" value="Radical_SAM"/>
    <property type="match status" value="1"/>
</dbReference>
<reference evidence="16" key="1">
    <citation type="submission" date="2016-10" db="EMBL/GenBank/DDBJ databases">
        <authorList>
            <person name="Varghese N."/>
            <person name="Submissions S."/>
        </authorList>
    </citation>
    <scope>NUCLEOTIDE SEQUENCE [LARGE SCALE GENOMIC DNA]</scope>
    <source>
        <strain evidence="16">CGMCC 1.9150</strain>
    </source>
</reference>
<evidence type="ECO:0000313" key="16">
    <source>
        <dbReference type="Proteomes" id="UP000198807"/>
    </source>
</evidence>
<comment type="catalytic activity">
    <reaction evidence="12 13">
        <text>(4R,5S)-dethiobiotin + (sulfur carrier)-SH + 2 reduced [2Fe-2S]-[ferredoxin] + 2 S-adenosyl-L-methionine = (sulfur carrier)-H + biotin + 2 5'-deoxyadenosine + 2 L-methionine + 2 oxidized [2Fe-2S]-[ferredoxin]</text>
        <dbReference type="Rhea" id="RHEA:22060"/>
        <dbReference type="Rhea" id="RHEA-COMP:10000"/>
        <dbReference type="Rhea" id="RHEA-COMP:10001"/>
        <dbReference type="Rhea" id="RHEA-COMP:14737"/>
        <dbReference type="Rhea" id="RHEA-COMP:14739"/>
        <dbReference type="ChEBI" id="CHEBI:17319"/>
        <dbReference type="ChEBI" id="CHEBI:29917"/>
        <dbReference type="ChEBI" id="CHEBI:33737"/>
        <dbReference type="ChEBI" id="CHEBI:33738"/>
        <dbReference type="ChEBI" id="CHEBI:57586"/>
        <dbReference type="ChEBI" id="CHEBI:57844"/>
        <dbReference type="ChEBI" id="CHEBI:59789"/>
        <dbReference type="ChEBI" id="CHEBI:64428"/>
        <dbReference type="ChEBI" id="CHEBI:149473"/>
        <dbReference type="EC" id="2.8.1.6"/>
    </reaction>
</comment>
<keyword evidence="8 13" id="KW-0479">Metal-binding</keyword>
<keyword evidence="16" id="KW-1185">Reference proteome</keyword>
<dbReference type="Pfam" id="PF04055">
    <property type="entry name" value="Radical_SAM"/>
    <property type="match status" value="1"/>
</dbReference>
<evidence type="ECO:0000256" key="13">
    <source>
        <dbReference type="HAMAP-Rule" id="MF_01694"/>
    </source>
</evidence>
<feature type="binding site" evidence="13">
    <location>
        <position position="102"/>
    </location>
    <ligand>
        <name>[4Fe-4S] cluster</name>
        <dbReference type="ChEBI" id="CHEBI:49883"/>
        <note>4Fe-4S-S-AdoMet</note>
    </ligand>
</feature>
<evidence type="ECO:0000256" key="6">
    <source>
        <dbReference type="ARBA" id="ARBA00022691"/>
    </source>
</evidence>
<dbReference type="GO" id="GO:0005506">
    <property type="term" value="F:iron ion binding"/>
    <property type="evidence" value="ECO:0007669"/>
    <property type="project" value="UniProtKB-UniRule"/>
</dbReference>
<evidence type="ECO:0000256" key="12">
    <source>
        <dbReference type="ARBA" id="ARBA00051157"/>
    </source>
</evidence>
<dbReference type="InterPro" id="IPR010722">
    <property type="entry name" value="BATS_dom"/>
</dbReference>
<keyword evidence="5 13" id="KW-0808">Transferase</keyword>
<feature type="binding site" evidence="13">
    <location>
        <position position="230"/>
    </location>
    <ligand>
        <name>[2Fe-2S] cluster</name>
        <dbReference type="ChEBI" id="CHEBI:190135"/>
    </ligand>
</feature>
<keyword evidence="9 13" id="KW-0093">Biotin biosynthesis</keyword>
<feature type="binding site" evidence="13">
    <location>
        <position position="99"/>
    </location>
    <ligand>
        <name>[4Fe-4S] cluster</name>
        <dbReference type="ChEBI" id="CHEBI:49883"/>
        <note>4Fe-4S-S-AdoMet</note>
    </ligand>
</feature>
<dbReference type="PANTHER" id="PTHR22976:SF2">
    <property type="entry name" value="BIOTIN SYNTHASE, MITOCHONDRIAL"/>
    <property type="match status" value="1"/>
</dbReference>
<dbReference type="Pfam" id="PF06968">
    <property type="entry name" value="BATS"/>
    <property type="match status" value="1"/>
</dbReference>
<dbReference type="GO" id="GO:0051539">
    <property type="term" value="F:4 iron, 4 sulfur cluster binding"/>
    <property type="evidence" value="ECO:0007669"/>
    <property type="project" value="UniProtKB-KW"/>
</dbReference>
<proteinExistence type="inferred from homology"/>
<dbReference type="AlphaFoldDB" id="A0A1H7KM07"/>
<feature type="binding site" evidence="13">
    <location>
        <position position="170"/>
    </location>
    <ligand>
        <name>[2Fe-2S] cluster</name>
        <dbReference type="ChEBI" id="CHEBI:190135"/>
    </ligand>
</feature>
<evidence type="ECO:0000256" key="8">
    <source>
        <dbReference type="ARBA" id="ARBA00022723"/>
    </source>
</evidence>
<dbReference type="InterPro" id="IPR002684">
    <property type="entry name" value="Biotin_synth/BioAB"/>
</dbReference>
<dbReference type="EMBL" id="FOBC01000005">
    <property type="protein sequence ID" value="SEK87829.1"/>
    <property type="molecule type" value="Genomic_DNA"/>
</dbReference>
<evidence type="ECO:0000256" key="3">
    <source>
        <dbReference type="ARBA" id="ARBA00012236"/>
    </source>
</evidence>
<dbReference type="InterPro" id="IPR006638">
    <property type="entry name" value="Elp3/MiaA/NifB-like_rSAM"/>
</dbReference>
<dbReference type="STRING" id="650850.SAMN04488129_10543"/>
<evidence type="ECO:0000256" key="1">
    <source>
        <dbReference type="ARBA" id="ARBA00004942"/>
    </source>
</evidence>
<comment type="cofactor">
    <cofactor evidence="13">
        <name>[4Fe-4S] cluster</name>
        <dbReference type="ChEBI" id="CHEBI:49883"/>
    </cofactor>
    <text evidence="13">Binds 1 [4Fe-4S] cluster. The cluster is coordinated with 3 cysteines and an exchangeable S-adenosyl-L-methionine.</text>
</comment>
<evidence type="ECO:0000256" key="11">
    <source>
        <dbReference type="ARBA" id="ARBA00023014"/>
    </source>
</evidence>
<evidence type="ECO:0000256" key="5">
    <source>
        <dbReference type="ARBA" id="ARBA00022679"/>
    </source>
</evidence>
<name>A0A1H7KM07_9GAMM</name>
<comment type="cofactor">
    <cofactor evidence="13">
        <name>[2Fe-2S] cluster</name>
        <dbReference type="ChEBI" id="CHEBI:190135"/>
    </cofactor>
    <text evidence="13">Binds 1 [2Fe-2S] cluster. The cluster is coordinated with 3 cysteines and 1 arginine.</text>
</comment>
<dbReference type="SFLD" id="SFLDF00272">
    <property type="entry name" value="biotin_synthase"/>
    <property type="match status" value="1"/>
</dbReference>
<keyword evidence="11 13" id="KW-0411">Iron-sulfur</keyword>
<feature type="binding site" evidence="13">
    <location>
        <position position="302"/>
    </location>
    <ligand>
        <name>[2Fe-2S] cluster</name>
        <dbReference type="ChEBI" id="CHEBI:190135"/>
    </ligand>
</feature>
<dbReference type="SFLD" id="SFLDG01060">
    <property type="entry name" value="BATS_domain_containing"/>
    <property type="match status" value="1"/>
</dbReference>
<keyword evidence="4 13" id="KW-0004">4Fe-4S</keyword>
<dbReference type="FunFam" id="3.20.20.70:FF:000011">
    <property type="entry name" value="Biotin synthase"/>
    <property type="match status" value="1"/>
</dbReference>
<feature type="binding site" evidence="13">
    <location>
        <position position="95"/>
    </location>
    <ligand>
        <name>[4Fe-4S] cluster</name>
        <dbReference type="ChEBI" id="CHEBI:49883"/>
        <note>4Fe-4S-S-AdoMet</note>
    </ligand>
</feature>
<protein>
    <recommendedName>
        <fullName evidence="3 13">Biotin synthase</fullName>
        <ecNumber evidence="3 13">2.8.1.6</ecNumber>
    </recommendedName>
</protein>
<comment type="pathway">
    <text evidence="1 13">Cofactor biosynthesis; biotin biosynthesis; biotin from 7,8-diaminononanoate: step 2/2.</text>
</comment>
<dbReference type="UniPathway" id="UPA00078">
    <property type="reaction ID" value="UER00162"/>
</dbReference>
<dbReference type="SMART" id="SM00876">
    <property type="entry name" value="BATS"/>
    <property type="match status" value="1"/>
</dbReference>
<evidence type="ECO:0000313" key="15">
    <source>
        <dbReference type="EMBL" id="SEK87829.1"/>
    </source>
</evidence>
<dbReference type="PROSITE" id="PS51918">
    <property type="entry name" value="RADICAL_SAM"/>
    <property type="match status" value="1"/>
</dbReference>
<dbReference type="InterPro" id="IPR024177">
    <property type="entry name" value="Biotin_synthase"/>
</dbReference>
<dbReference type="SMART" id="SM00729">
    <property type="entry name" value="Elp3"/>
    <property type="match status" value="1"/>
</dbReference>
<dbReference type="EC" id="2.8.1.6" evidence="3 13"/>
<comment type="subunit">
    <text evidence="13">Homodimer.</text>
</comment>
<keyword evidence="6 13" id="KW-0949">S-adenosyl-L-methionine</keyword>
<dbReference type="SFLD" id="SFLDG01278">
    <property type="entry name" value="biotin_synthase_like"/>
    <property type="match status" value="1"/>
</dbReference>
<sequence>MATAGLRLSVNLGMNVKLTISEPTMPLASHESRTASLTLAPGGEVRHDWTIEAIEALFALPFIDLLFHAQQVHRAHFDPNAVQVSTLLSIKTGACPEDCKYCPQSGHYNTGLGKEKLLEVEKVVEQAQAARDAGASRFCMGAAWKSPRERDLDVVLEMVRQVKALGLETCMTLGMVDGDQANRLAEAGLDYYNHNLDTSPEYYGEIITTRTYADRLETLGNVRQAGMKVCAGGILGMGEAPRDRAALLQQLARLEPHPESVPINMLVKVPGTPLEDVDDLDPIEFIRAIAVARILMPESHVRLSAGREQMDESTQALAFLAGANSIFYGDQLLTTSNPQVEQDRALFAKLGLHPEVVEKSARVCADDARQQADLETALEVRAARQAEAALAARAGKLAYDATLDAPRV</sequence>
<gene>
    <name evidence="13" type="primary">bioB</name>
    <name evidence="15" type="ORF">SAMN04488129_10543</name>
</gene>
<dbReference type="Proteomes" id="UP000198807">
    <property type="component" value="Unassembled WGS sequence"/>
</dbReference>
<evidence type="ECO:0000256" key="10">
    <source>
        <dbReference type="ARBA" id="ARBA00023004"/>
    </source>
</evidence>
<comment type="function">
    <text evidence="13">Catalyzes the conversion of dethiobiotin (DTB) to biotin by the insertion of a sulfur atom into dethiobiotin via a radical-based mechanism.</text>
</comment>
<evidence type="ECO:0000256" key="9">
    <source>
        <dbReference type="ARBA" id="ARBA00022756"/>
    </source>
</evidence>
<keyword evidence="10 13" id="KW-0408">Iron</keyword>
<dbReference type="GO" id="GO:0004076">
    <property type="term" value="F:biotin synthase activity"/>
    <property type="evidence" value="ECO:0007669"/>
    <property type="project" value="UniProtKB-UniRule"/>
</dbReference>
<feature type="binding site" evidence="13">
    <location>
        <position position="139"/>
    </location>
    <ligand>
        <name>[2Fe-2S] cluster</name>
        <dbReference type="ChEBI" id="CHEBI:190135"/>
    </ligand>
</feature>
<dbReference type="InterPro" id="IPR007197">
    <property type="entry name" value="rSAM"/>
</dbReference>
<dbReference type="GO" id="GO:0051537">
    <property type="term" value="F:2 iron, 2 sulfur cluster binding"/>
    <property type="evidence" value="ECO:0007669"/>
    <property type="project" value="UniProtKB-KW"/>
</dbReference>
<dbReference type="SUPFAM" id="SSF102114">
    <property type="entry name" value="Radical SAM enzymes"/>
    <property type="match status" value="1"/>
</dbReference>
<dbReference type="PANTHER" id="PTHR22976">
    <property type="entry name" value="BIOTIN SYNTHASE"/>
    <property type="match status" value="1"/>
</dbReference>
<evidence type="ECO:0000256" key="7">
    <source>
        <dbReference type="ARBA" id="ARBA00022714"/>
    </source>
</evidence>
<dbReference type="SFLD" id="SFLDS00029">
    <property type="entry name" value="Radical_SAM"/>
    <property type="match status" value="1"/>
</dbReference>
<accession>A0A1H7KM07</accession>
<dbReference type="InterPro" id="IPR058240">
    <property type="entry name" value="rSAM_sf"/>
</dbReference>